<dbReference type="InterPro" id="IPR004838">
    <property type="entry name" value="NHTrfase_class1_PyrdxlP-BS"/>
</dbReference>
<dbReference type="Proteomes" id="UP000308828">
    <property type="component" value="Unassembled WGS sequence"/>
</dbReference>
<evidence type="ECO:0000259" key="10">
    <source>
        <dbReference type="Pfam" id="PF00155"/>
    </source>
</evidence>
<comment type="caution">
    <text evidence="11">The sequence shown here is derived from an EMBL/GenBank/DDBJ whole genome shotgun (WGS) entry which is preliminary data.</text>
</comment>
<proteinExistence type="predicted"/>
<evidence type="ECO:0000256" key="1">
    <source>
        <dbReference type="ARBA" id="ARBA00001933"/>
    </source>
</evidence>
<dbReference type="PANTHER" id="PTHR42885:SF1">
    <property type="entry name" value="THREONINE-PHOSPHATE DECARBOXYLASE"/>
    <property type="match status" value="1"/>
</dbReference>
<evidence type="ECO:0000256" key="9">
    <source>
        <dbReference type="ARBA" id="ARBA00048531"/>
    </source>
</evidence>
<dbReference type="Pfam" id="PF00155">
    <property type="entry name" value="Aminotran_1_2"/>
    <property type="match status" value="1"/>
</dbReference>
<comment type="catalytic activity">
    <reaction evidence="9">
        <text>O-phospho-L-threonine + H(+) = (R)-1-aminopropan-2-yl phosphate + CO2</text>
        <dbReference type="Rhea" id="RHEA:11492"/>
        <dbReference type="ChEBI" id="CHEBI:15378"/>
        <dbReference type="ChEBI" id="CHEBI:16526"/>
        <dbReference type="ChEBI" id="CHEBI:58563"/>
        <dbReference type="ChEBI" id="CHEBI:58675"/>
        <dbReference type="EC" id="4.1.1.81"/>
    </reaction>
</comment>
<dbReference type="EMBL" id="STGV01000001">
    <property type="protein sequence ID" value="THV25035.1"/>
    <property type="molecule type" value="Genomic_DNA"/>
</dbReference>
<sequence length="331" mass="35612">MAGRIVHGGGLAAAASVYGGAPADWLDLSTGINPHAPDLPTLPIRVLQRLPDSELEEAVRVAARRFYQSGARLPLPVPGTQSVIQLLPRLVKTARSVAILAPTYGEYERCLRAAGLAVDLIADLDEVCDRHGLVVVVNPNNPTGRVYAPDDLKAVAARLDGWGGLLVVDEAFADLSPEISLAASERANLIVLRSFGKFFGMAGIRLGFVIARDDVVAAFSDWLGPWSVSGPALYYASHLMTRDPEQLRAAIRVRSEALARVVLSAGLEVRGAAGLFTLVTLPDAQRLHEHLCVNHILTRKFDYCDTWLRIGLAPDADADDRLAAALSTYVR</sequence>
<reference evidence="11 12" key="1">
    <citation type="submission" date="2019-04" db="EMBL/GenBank/DDBJ databases">
        <title>Genome sequence of strain shin9-1.</title>
        <authorList>
            <person name="Gao J."/>
            <person name="Sun J."/>
        </authorList>
    </citation>
    <scope>NUCLEOTIDE SEQUENCE [LARGE SCALE GENOMIC DNA]</scope>
    <source>
        <strain evidence="12">shin9-1</strain>
    </source>
</reference>
<dbReference type="InterPro" id="IPR015424">
    <property type="entry name" value="PyrdxlP-dep_Trfase"/>
</dbReference>
<dbReference type="SUPFAM" id="SSF53383">
    <property type="entry name" value="PLP-dependent transferases"/>
    <property type="match status" value="1"/>
</dbReference>
<evidence type="ECO:0000313" key="11">
    <source>
        <dbReference type="EMBL" id="THV25035.1"/>
    </source>
</evidence>
<dbReference type="Gene3D" id="3.40.640.10">
    <property type="entry name" value="Type I PLP-dependent aspartate aminotransferase-like (Major domain)"/>
    <property type="match status" value="1"/>
</dbReference>
<dbReference type="GO" id="GO:0048472">
    <property type="term" value="F:threonine-phosphate decarboxylase activity"/>
    <property type="evidence" value="ECO:0007669"/>
    <property type="project" value="UniProtKB-EC"/>
</dbReference>
<evidence type="ECO:0000256" key="2">
    <source>
        <dbReference type="ARBA" id="ARBA00003444"/>
    </source>
</evidence>
<dbReference type="InterPro" id="IPR004839">
    <property type="entry name" value="Aminotransferase_I/II_large"/>
</dbReference>
<dbReference type="AlphaFoldDB" id="A0A4S8P6U0"/>
<dbReference type="OrthoDB" id="9799304at2"/>
<dbReference type="PANTHER" id="PTHR42885">
    <property type="entry name" value="HISTIDINOL-PHOSPHATE AMINOTRANSFERASE-RELATED"/>
    <property type="match status" value="1"/>
</dbReference>
<dbReference type="RefSeq" id="WP_136596882.1">
    <property type="nucleotide sequence ID" value="NZ_STGV01000001.1"/>
</dbReference>
<dbReference type="InterPro" id="IPR005860">
    <property type="entry name" value="CobD"/>
</dbReference>
<protein>
    <recommendedName>
        <fullName evidence="4">threonine-phosphate decarboxylase</fullName>
        <ecNumber evidence="4">4.1.1.81</ecNumber>
    </recommendedName>
    <alternativeName>
        <fullName evidence="8">L-threonine-O-3-phosphate decarboxylase</fullName>
    </alternativeName>
</protein>
<accession>A0A4S8P6U0</accession>
<evidence type="ECO:0000256" key="6">
    <source>
        <dbReference type="ARBA" id="ARBA00022898"/>
    </source>
</evidence>
<dbReference type="InterPro" id="IPR015421">
    <property type="entry name" value="PyrdxlP-dep_Trfase_major"/>
</dbReference>
<dbReference type="UniPathway" id="UPA00148"/>
<dbReference type="InterPro" id="IPR015422">
    <property type="entry name" value="PyrdxlP-dep_Trfase_small"/>
</dbReference>
<evidence type="ECO:0000256" key="3">
    <source>
        <dbReference type="ARBA" id="ARBA00004953"/>
    </source>
</evidence>
<dbReference type="GO" id="GO:0009236">
    <property type="term" value="P:cobalamin biosynthetic process"/>
    <property type="evidence" value="ECO:0007669"/>
    <property type="project" value="UniProtKB-UniPathway"/>
</dbReference>
<dbReference type="NCBIfam" id="TIGR01140">
    <property type="entry name" value="L_thr_O3P_dcar"/>
    <property type="match status" value="1"/>
</dbReference>
<comment type="function">
    <text evidence="2">Decarboxylates L-threonine-O-3-phosphate to yield (R)-1-amino-2-propanol O-2-phosphate, the precursor for the linkage between the nucleotide loop and the corrin ring in cobalamin.</text>
</comment>
<dbReference type="Gene3D" id="3.90.1150.10">
    <property type="entry name" value="Aspartate Aminotransferase, domain 1"/>
    <property type="match status" value="1"/>
</dbReference>
<keyword evidence="12" id="KW-1185">Reference proteome</keyword>
<evidence type="ECO:0000256" key="4">
    <source>
        <dbReference type="ARBA" id="ARBA00012285"/>
    </source>
</evidence>
<evidence type="ECO:0000256" key="5">
    <source>
        <dbReference type="ARBA" id="ARBA00022573"/>
    </source>
</evidence>
<dbReference type="EC" id="4.1.1.81" evidence="4"/>
<name>A0A4S8P6U0_9HYPH</name>
<comment type="pathway">
    <text evidence="3">Cofactor biosynthesis; adenosylcobalamin biosynthesis.</text>
</comment>
<feature type="domain" description="Aminotransferase class I/classII large" evidence="10">
    <location>
        <begin position="47"/>
        <end position="326"/>
    </location>
</feature>
<organism evidence="11 12">
    <name type="scientific">Peteryoungia ipomoeae</name>
    <dbReference type="NCBI Taxonomy" id="1210932"/>
    <lineage>
        <taxon>Bacteria</taxon>
        <taxon>Pseudomonadati</taxon>
        <taxon>Pseudomonadota</taxon>
        <taxon>Alphaproteobacteria</taxon>
        <taxon>Hyphomicrobiales</taxon>
        <taxon>Rhizobiaceae</taxon>
        <taxon>Peteryoungia</taxon>
    </lineage>
</organism>
<dbReference type="PROSITE" id="PS00105">
    <property type="entry name" value="AA_TRANSFER_CLASS_1"/>
    <property type="match status" value="1"/>
</dbReference>
<evidence type="ECO:0000256" key="7">
    <source>
        <dbReference type="ARBA" id="ARBA00023239"/>
    </source>
</evidence>
<gene>
    <name evidence="11" type="ORF">FAA97_02170</name>
</gene>
<evidence type="ECO:0000313" key="12">
    <source>
        <dbReference type="Proteomes" id="UP000308828"/>
    </source>
</evidence>
<comment type="cofactor">
    <cofactor evidence="1">
        <name>pyridoxal 5'-phosphate</name>
        <dbReference type="ChEBI" id="CHEBI:597326"/>
    </cofactor>
</comment>
<dbReference type="CDD" id="cd00609">
    <property type="entry name" value="AAT_like"/>
    <property type="match status" value="1"/>
</dbReference>
<keyword evidence="6" id="KW-0663">Pyridoxal phosphate</keyword>
<keyword evidence="7 11" id="KW-0456">Lyase</keyword>
<evidence type="ECO:0000256" key="8">
    <source>
        <dbReference type="ARBA" id="ARBA00029996"/>
    </source>
</evidence>
<dbReference type="GO" id="GO:0030170">
    <property type="term" value="F:pyridoxal phosphate binding"/>
    <property type="evidence" value="ECO:0007669"/>
    <property type="project" value="InterPro"/>
</dbReference>
<keyword evidence="5" id="KW-0169">Cobalamin biosynthesis</keyword>